<feature type="region of interest" description="Disordered" evidence="12">
    <location>
        <begin position="1147"/>
        <end position="1173"/>
    </location>
</feature>
<keyword evidence="5" id="KW-0631">Potassium channel</keyword>
<evidence type="ECO:0000256" key="12">
    <source>
        <dbReference type="SAM" id="MobiDB-lite"/>
    </source>
</evidence>
<comment type="subcellular location">
    <subcellularLocation>
        <location evidence="1">Cell membrane</location>
        <topology evidence="1">Multi-pass membrane protein</topology>
    </subcellularLocation>
</comment>
<keyword evidence="4 13" id="KW-0812">Transmembrane</keyword>
<dbReference type="Proteomes" id="UP000054408">
    <property type="component" value="Unassembled WGS sequence"/>
</dbReference>
<gene>
    <name evidence="15" type="ORF">AMSG_03581</name>
</gene>
<evidence type="ECO:0000256" key="1">
    <source>
        <dbReference type="ARBA" id="ARBA00004651"/>
    </source>
</evidence>
<dbReference type="Gene3D" id="1.10.287.70">
    <property type="match status" value="1"/>
</dbReference>
<feature type="compositionally biased region" description="Low complexity" evidence="12">
    <location>
        <begin position="658"/>
        <end position="676"/>
    </location>
</feature>
<dbReference type="InterPro" id="IPR003929">
    <property type="entry name" value="K_chnl_BK_asu"/>
</dbReference>
<comment type="catalytic activity">
    <reaction evidence="11">
        <text>K(+)(in) = K(+)(out)</text>
        <dbReference type="Rhea" id="RHEA:29463"/>
        <dbReference type="ChEBI" id="CHEBI:29103"/>
    </reaction>
</comment>
<feature type="transmembrane region" description="Helical" evidence="13">
    <location>
        <begin position="215"/>
        <end position="233"/>
    </location>
</feature>
<dbReference type="GO" id="GO:0005267">
    <property type="term" value="F:potassium channel activity"/>
    <property type="evidence" value="ECO:0007669"/>
    <property type="project" value="UniProtKB-KW"/>
</dbReference>
<evidence type="ECO:0000313" key="16">
    <source>
        <dbReference type="Proteomes" id="UP000054408"/>
    </source>
</evidence>
<keyword evidence="10" id="KW-0407">Ion channel</keyword>
<dbReference type="SUPFAM" id="SSF51735">
    <property type="entry name" value="NAD(P)-binding Rossmann-fold domains"/>
    <property type="match status" value="1"/>
</dbReference>
<dbReference type="Pfam" id="PF22614">
    <property type="entry name" value="Slo-like_RCK"/>
    <property type="match status" value="2"/>
</dbReference>
<dbReference type="InterPro" id="IPR036291">
    <property type="entry name" value="NAD(P)-bd_dom_sf"/>
</dbReference>
<evidence type="ECO:0000256" key="5">
    <source>
        <dbReference type="ARBA" id="ARBA00022826"/>
    </source>
</evidence>
<sequence length="1288" mass="140367">MFNEVEVLAACLLTPLLLPVLIAGTRTYLHFAPATGRTVRGRLVAVRDYINYNFYTIVEGNWQLFQVVISFVSAGLYVADSYTHRTTKWSPTHSLDGVLTVFFLIDYLWAFFMARNKLTHFFSFFSLIDIYSIVPYLVLTALTDLNSRSLTLRLMNGFRILRVLRSHRLLEFTKTELQRQLLVVVLTIVDFFFCFACLIQLVEDSADFPMTFDDALWFVVITSSTVGYGDIVPQTQLGRWLVIIIIFIGIVLIPLQTSKLISLQQARPKYGGSLKTSSRDIHVVVIVGSVATMDSAVTFLREFYHRDNELQDHKVVILSSSPEPSTALAALLSVPFYEAHVTYLHGSPLNASDLVRAKAATATAIFLTVDQLAAAANREDSSVILKAIALSEYVPHVRVYTQTLHRRNIGHMAAAGADVILCVDEIKMGLLAQSCLAPGLCTLITNLVRSYSDVGGTAGWTHEYTYGISQEVYVEVAAPRLSGLTFAAAAAAIYAELSAITFAVFVYVRGQPQVWLNPGHDYVIAAGDRLFIIAQSKRNLASSFFVSSAVLREQAMAARAAEADASARSRAGKSDVASARAATRAAAATHKPIPPGADRRSSVFVGPSAARVRTLSATVPSATSVDMDTALDTAPSSVGDRTPPVYVSTPTMAVKGLPPGLSIPPSDSSSNSSFESTGKNDASANAFGEDVEFHRHNIYSSRVSSINILPNWAIGDEYLIDPYSLEESLFAPRPRNVWAHIYDILPPDQARSESDVTNTLPHPRIFRNHIIVAGTHSGLASLILPLRSKRLALHPTIVLLSPKRPTKELWFVLTRFSNVFWVKGSAGVFTDLYRVNVGEAARLIVLANSENPSSDKLMLDADTIFSLRSIRHKFERSNVKIQYIAELAHGSNSRFLDPVAEDVFGSEPGLSSSAVHVDLVDNDDPVYGSAVSDYTFLSQFASGSVFTSPVIDSLLCQAFTKPFIISIVRQMLGLGKDACQCVISSQIFQINLRPEFIHLTYAQLVEFYSTTLAVIPLGLYRLEPSTGHRYVYTNPEGSVRLVSSDKVFVLSRGDVHHSIFSPDDDVSDDSSRDSDDHSESDDADPNAVRRRTSLLSNSVSILSDHHAGGPLPPEPELEEAMDSFNRLGQDSTELIGSSAIKAFVSGKHDKSSSVDPGGPALERQSSLSGGNVSNRRFSRSMIAVPSHEALLESAAESESAVSMSRSTTLPRVVSSFAAATEPSYSSSSTSPNTSSAETAVLSGPDSVPAPLPGEYTYASYYSERTMTSTERDIELLISSSSLSIDRGE</sequence>
<dbReference type="GO" id="GO:0005886">
    <property type="term" value="C:plasma membrane"/>
    <property type="evidence" value="ECO:0007669"/>
    <property type="project" value="UniProtKB-SubCell"/>
</dbReference>
<evidence type="ECO:0000256" key="13">
    <source>
        <dbReference type="SAM" id="Phobius"/>
    </source>
</evidence>
<feature type="transmembrane region" description="Helical" evidence="13">
    <location>
        <begin position="95"/>
        <end position="114"/>
    </location>
</feature>
<evidence type="ECO:0000256" key="4">
    <source>
        <dbReference type="ARBA" id="ARBA00022692"/>
    </source>
</evidence>
<dbReference type="InterPro" id="IPR027359">
    <property type="entry name" value="Volt_channel_dom_sf"/>
</dbReference>
<dbReference type="OrthoDB" id="10035564at2759"/>
<dbReference type="InterPro" id="IPR003148">
    <property type="entry name" value="RCK_N"/>
</dbReference>
<proteinExistence type="predicted"/>
<feature type="region of interest" description="Disordered" evidence="12">
    <location>
        <begin position="1219"/>
        <end position="1248"/>
    </location>
</feature>
<keyword evidence="3" id="KW-0633">Potassium transport</keyword>
<dbReference type="InterPro" id="IPR047871">
    <property type="entry name" value="K_chnl_Slo-like"/>
</dbReference>
<dbReference type="eggNOG" id="KOG1420">
    <property type="taxonomic scope" value="Eukaryota"/>
</dbReference>
<dbReference type="InterPro" id="IPR013099">
    <property type="entry name" value="K_chnl_dom"/>
</dbReference>
<feature type="transmembrane region" description="Helical" evidence="13">
    <location>
        <begin position="240"/>
        <end position="261"/>
    </location>
</feature>
<name>A0A0L0D782_THETB</name>
<dbReference type="RefSeq" id="XP_013759927.1">
    <property type="nucleotide sequence ID" value="XM_013904473.1"/>
</dbReference>
<evidence type="ECO:0000256" key="6">
    <source>
        <dbReference type="ARBA" id="ARBA00022958"/>
    </source>
</evidence>
<dbReference type="eggNOG" id="KOG3193">
    <property type="taxonomic scope" value="Eukaryota"/>
</dbReference>
<accession>A0A0L0D782</accession>
<organism evidence="15 16">
    <name type="scientific">Thecamonas trahens ATCC 50062</name>
    <dbReference type="NCBI Taxonomy" id="461836"/>
    <lineage>
        <taxon>Eukaryota</taxon>
        <taxon>Apusozoa</taxon>
        <taxon>Apusomonadida</taxon>
        <taxon>Apusomonadidae</taxon>
        <taxon>Thecamonas</taxon>
    </lineage>
</organism>
<keyword evidence="7 13" id="KW-1133">Transmembrane helix</keyword>
<evidence type="ECO:0000256" key="2">
    <source>
        <dbReference type="ARBA" id="ARBA00022448"/>
    </source>
</evidence>
<evidence type="ECO:0000256" key="10">
    <source>
        <dbReference type="ARBA" id="ARBA00023303"/>
    </source>
</evidence>
<dbReference type="GeneID" id="25563171"/>
<keyword evidence="16" id="KW-1185">Reference proteome</keyword>
<evidence type="ECO:0000256" key="8">
    <source>
        <dbReference type="ARBA" id="ARBA00023065"/>
    </source>
</evidence>
<feature type="region of interest" description="Disordered" evidence="12">
    <location>
        <begin position="1060"/>
        <end position="1088"/>
    </location>
</feature>
<evidence type="ECO:0000256" key="11">
    <source>
        <dbReference type="ARBA" id="ARBA00034430"/>
    </source>
</evidence>
<dbReference type="EMBL" id="GL349445">
    <property type="protein sequence ID" value="KNC47153.1"/>
    <property type="molecule type" value="Genomic_DNA"/>
</dbReference>
<feature type="compositionally biased region" description="Low complexity" evidence="12">
    <location>
        <begin position="1219"/>
        <end position="1239"/>
    </location>
</feature>
<reference evidence="15 16" key="1">
    <citation type="submission" date="2010-05" db="EMBL/GenBank/DDBJ databases">
        <title>The Genome Sequence of Thecamonas trahens ATCC 50062.</title>
        <authorList>
            <consortium name="The Broad Institute Genome Sequencing Platform"/>
            <person name="Russ C."/>
            <person name="Cuomo C."/>
            <person name="Shea T."/>
            <person name="Young S.K."/>
            <person name="Zeng Q."/>
            <person name="Koehrsen M."/>
            <person name="Haas B."/>
            <person name="Borodovsky M."/>
            <person name="Guigo R."/>
            <person name="Alvarado L."/>
            <person name="Berlin A."/>
            <person name="Bochicchio J."/>
            <person name="Borenstein D."/>
            <person name="Chapman S."/>
            <person name="Chen Z."/>
            <person name="Freedman E."/>
            <person name="Gellesch M."/>
            <person name="Goldberg J."/>
            <person name="Griggs A."/>
            <person name="Gujja S."/>
            <person name="Heilman E."/>
            <person name="Heiman D."/>
            <person name="Hepburn T."/>
            <person name="Howarth C."/>
            <person name="Jen D."/>
            <person name="Larson L."/>
            <person name="Mehta T."/>
            <person name="Park D."/>
            <person name="Pearson M."/>
            <person name="Roberts A."/>
            <person name="Saif S."/>
            <person name="Shenoy N."/>
            <person name="Sisk P."/>
            <person name="Stolte C."/>
            <person name="Sykes S."/>
            <person name="Thomson T."/>
            <person name="Walk T."/>
            <person name="White J."/>
            <person name="Yandava C."/>
            <person name="Burger G."/>
            <person name="Gray M.W."/>
            <person name="Holland P.W.H."/>
            <person name="King N."/>
            <person name="Lang F.B.F."/>
            <person name="Roger A.J."/>
            <person name="Ruiz-Trillo I."/>
            <person name="Lander E."/>
            <person name="Nusbaum C."/>
        </authorList>
    </citation>
    <scope>NUCLEOTIDE SEQUENCE [LARGE SCALE GENOMIC DNA]</scope>
    <source>
        <strain evidence="15 16">ATCC 50062</strain>
    </source>
</reference>
<dbReference type="PROSITE" id="PS51201">
    <property type="entry name" value="RCK_N"/>
    <property type="match status" value="2"/>
</dbReference>
<evidence type="ECO:0000259" key="14">
    <source>
        <dbReference type="PROSITE" id="PS51201"/>
    </source>
</evidence>
<dbReference type="Gene3D" id="1.20.120.350">
    <property type="entry name" value="Voltage-gated potassium channels. Chain C"/>
    <property type="match status" value="1"/>
</dbReference>
<feature type="domain" description="RCK N-terminal" evidence="14">
    <location>
        <begin position="280"/>
        <end position="421"/>
    </location>
</feature>
<protein>
    <recommendedName>
        <fullName evidence="14">RCK N-terminal domain-containing protein</fullName>
    </recommendedName>
</protein>
<keyword evidence="8" id="KW-0406">Ion transport</keyword>
<dbReference type="PRINTS" id="PR00169">
    <property type="entry name" value="KCHANNEL"/>
</dbReference>
<dbReference type="Pfam" id="PF07885">
    <property type="entry name" value="Ion_trans_2"/>
    <property type="match status" value="1"/>
</dbReference>
<evidence type="ECO:0000256" key="3">
    <source>
        <dbReference type="ARBA" id="ARBA00022538"/>
    </source>
</evidence>
<feature type="region of interest" description="Disordered" evidence="12">
    <location>
        <begin position="656"/>
        <end position="683"/>
    </location>
</feature>
<evidence type="ECO:0000256" key="7">
    <source>
        <dbReference type="ARBA" id="ARBA00022989"/>
    </source>
</evidence>
<feature type="compositionally biased region" description="Polar residues" evidence="12">
    <location>
        <begin position="1163"/>
        <end position="1173"/>
    </location>
</feature>
<dbReference type="SUPFAM" id="SSF81324">
    <property type="entry name" value="Voltage-gated potassium channels"/>
    <property type="match status" value="1"/>
</dbReference>
<feature type="transmembrane region" description="Helical" evidence="13">
    <location>
        <begin position="64"/>
        <end position="83"/>
    </location>
</feature>
<keyword evidence="9 13" id="KW-0472">Membrane</keyword>
<dbReference type="PANTHER" id="PTHR10027">
    <property type="entry name" value="CALCIUM-ACTIVATED POTASSIUM CHANNEL ALPHA CHAIN"/>
    <property type="match status" value="1"/>
</dbReference>
<feature type="region of interest" description="Disordered" evidence="12">
    <location>
        <begin position="583"/>
        <end position="602"/>
    </location>
</feature>
<feature type="transmembrane region" description="Helical" evidence="13">
    <location>
        <begin position="120"/>
        <end position="145"/>
    </location>
</feature>
<evidence type="ECO:0000313" key="15">
    <source>
        <dbReference type="EMBL" id="KNC47153.1"/>
    </source>
</evidence>
<dbReference type="OMA" id="NWNTGDN"/>
<dbReference type="STRING" id="461836.A0A0L0D782"/>
<feature type="domain" description="RCK N-terminal" evidence="14">
    <location>
        <begin position="767"/>
        <end position="907"/>
    </location>
</feature>
<dbReference type="PANTHER" id="PTHR10027:SF10">
    <property type="entry name" value="SLOWPOKE 2, ISOFORM D"/>
    <property type="match status" value="1"/>
</dbReference>
<dbReference type="Gene3D" id="3.40.50.720">
    <property type="entry name" value="NAD(P)-binding Rossmann-like Domain"/>
    <property type="match status" value="2"/>
</dbReference>
<keyword evidence="2" id="KW-0813">Transport</keyword>
<dbReference type="Pfam" id="PF03493">
    <property type="entry name" value="BK_channel_a"/>
    <property type="match status" value="1"/>
</dbReference>
<feature type="transmembrane region" description="Helical" evidence="13">
    <location>
        <begin position="181"/>
        <end position="203"/>
    </location>
</feature>
<keyword evidence="6" id="KW-0630">Potassium</keyword>
<evidence type="ECO:0000256" key="9">
    <source>
        <dbReference type="ARBA" id="ARBA00023136"/>
    </source>
</evidence>